<protein>
    <recommendedName>
        <fullName evidence="2">Mitomycin resistance protein</fullName>
    </recommendedName>
</protein>
<dbReference type="InterPro" id="IPR021725">
    <property type="entry name" value="Cdd1"/>
</dbReference>
<evidence type="ECO:0008006" key="2">
    <source>
        <dbReference type="Google" id="ProtNLM"/>
    </source>
</evidence>
<proteinExistence type="predicted"/>
<dbReference type="Pfam" id="PF11731">
    <property type="entry name" value="Cdd1"/>
    <property type="match status" value="1"/>
</dbReference>
<dbReference type="EMBL" id="FLUP01000001">
    <property type="protein sequence ID" value="SBW03729.1"/>
    <property type="molecule type" value="Genomic_DNA"/>
</dbReference>
<dbReference type="AlphaFoldDB" id="A0A212JWB1"/>
<name>A0A212JWB1_9BACT</name>
<dbReference type="RefSeq" id="WP_227118668.1">
    <property type="nucleotide sequence ID" value="NZ_LT598928.1"/>
</dbReference>
<dbReference type="Gene3D" id="1.10.150.20">
    <property type="entry name" value="5' to 3' exonuclease, C-terminal subdomain"/>
    <property type="match status" value="1"/>
</dbReference>
<organism evidence="1">
    <name type="scientific">uncultured Desulfovibrio sp</name>
    <dbReference type="NCBI Taxonomy" id="167968"/>
    <lineage>
        <taxon>Bacteria</taxon>
        <taxon>Pseudomonadati</taxon>
        <taxon>Thermodesulfobacteriota</taxon>
        <taxon>Desulfovibrionia</taxon>
        <taxon>Desulfovibrionales</taxon>
        <taxon>Desulfovibrionaceae</taxon>
        <taxon>Desulfovibrio</taxon>
        <taxon>environmental samples</taxon>
    </lineage>
</organism>
<evidence type="ECO:0000313" key="1">
    <source>
        <dbReference type="EMBL" id="SBW03729.1"/>
    </source>
</evidence>
<gene>
    <name evidence="1" type="ORF">KM92DES2_11832</name>
</gene>
<reference evidence="1" key="1">
    <citation type="submission" date="2016-04" db="EMBL/GenBank/DDBJ databases">
        <authorList>
            <person name="Evans L.H."/>
            <person name="Alamgir A."/>
            <person name="Owens N."/>
            <person name="Weber N.D."/>
            <person name="Virtaneva K."/>
            <person name="Barbian K."/>
            <person name="Babar A."/>
            <person name="Rosenke K."/>
        </authorList>
    </citation>
    <scope>NUCLEOTIDE SEQUENCE</scope>
    <source>
        <strain evidence="1">92-2</strain>
    </source>
</reference>
<sequence>MNKKTDVRSLHALRSVGPATIEDLRLLGVADISDMAGRDPQALYDELCRIKGQKIDICCLDVFNCAVAQAKNPELPADQRNWFWWSRQRKAATSPRIADKASA</sequence>
<accession>A0A212JWB1</accession>